<proteinExistence type="predicted"/>
<dbReference type="HOGENOM" id="CLU_164316_0_0_1"/>
<reference evidence="1" key="2">
    <citation type="submission" date="2018-04" db="EMBL/GenBank/DDBJ databases">
        <title>OnivRS2 (Oryza nivara Reference Sequence Version 2).</title>
        <authorList>
            <person name="Zhang J."/>
            <person name="Kudrna D."/>
            <person name="Lee S."/>
            <person name="Talag J."/>
            <person name="Rajasekar S."/>
            <person name="Welchert J."/>
            <person name="Hsing Y.-I."/>
            <person name="Wing R.A."/>
        </authorList>
    </citation>
    <scope>NUCLEOTIDE SEQUENCE [LARGE SCALE GENOMIC DNA]</scope>
    <source>
        <strain evidence="1">SL10</strain>
    </source>
</reference>
<keyword evidence="2" id="KW-1185">Reference proteome</keyword>
<accession>A0A0E0HF22</accession>
<organism evidence="1">
    <name type="scientific">Oryza nivara</name>
    <name type="common">Indian wild rice</name>
    <name type="synonym">Oryza sativa f. spontanea</name>
    <dbReference type="NCBI Taxonomy" id="4536"/>
    <lineage>
        <taxon>Eukaryota</taxon>
        <taxon>Viridiplantae</taxon>
        <taxon>Streptophyta</taxon>
        <taxon>Embryophyta</taxon>
        <taxon>Tracheophyta</taxon>
        <taxon>Spermatophyta</taxon>
        <taxon>Magnoliopsida</taxon>
        <taxon>Liliopsida</taxon>
        <taxon>Poales</taxon>
        <taxon>Poaceae</taxon>
        <taxon>BOP clade</taxon>
        <taxon>Oryzoideae</taxon>
        <taxon>Oryzeae</taxon>
        <taxon>Oryzinae</taxon>
        <taxon>Oryza</taxon>
    </lineage>
</organism>
<dbReference type="Proteomes" id="UP000006591">
    <property type="component" value="Chromosome 5"/>
</dbReference>
<dbReference type="Gramene" id="ONIVA05G18790.2">
    <property type="protein sequence ID" value="ONIVA05G18790.2"/>
    <property type="gene ID" value="ONIVA05G18790"/>
</dbReference>
<evidence type="ECO:0000313" key="1">
    <source>
        <dbReference type="EnsemblPlants" id="ONIVA05G18790.2"/>
    </source>
</evidence>
<reference evidence="1" key="1">
    <citation type="submission" date="2015-04" db="UniProtKB">
        <authorList>
            <consortium name="EnsemblPlants"/>
        </authorList>
    </citation>
    <scope>IDENTIFICATION</scope>
    <source>
        <strain evidence="1">SL10</strain>
    </source>
</reference>
<sequence length="123" mass="13376">MENEVVKSEGQLHDDALPNDENLLCRDGTWFPPPPRLLLPPHVTAAAAAVGNCHQKDLSGIQKPECIEVLSSSSSSSIIIIQFCRSLETCFSASIEGCRISQPKMKNKVVKSEGHLHTLITAL</sequence>
<dbReference type="EnsemblPlants" id="ONIVA05G18790.2">
    <property type="protein sequence ID" value="ONIVA05G18790.2"/>
    <property type="gene ID" value="ONIVA05G18790"/>
</dbReference>
<name>A0A0E0HF22_ORYNI</name>
<protein>
    <submittedName>
        <fullName evidence="1">Uncharacterized protein</fullName>
    </submittedName>
</protein>
<evidence type="ECO:0000313" key="2">
    <source>
        <dbReference type="Proteomes" id="UP000006591"/>
    </source>
</evidence>
<dbReference type="AlphaFoldDB" id="A0A0E0HF22"/>